<protein>
    <recommendedName>
        <fullName evidence="2">Flavin reductase like domain-containing protein</fullName>
    </recommendedName>
</protein>
<proteinExistence type="inferred from homology"/>
<dbReference type="Gene3D" id="2.30.110.10">
    <property type="entry name" value="Electron Transport, Fmn-binding Protein, Chain A"/>
    <property type="match status" value="1"/>
</dbReference>
<evidence type="ECO:0000259" key="2">
    <source>
        <dbReference type="Pfam" id="PF01613"/>
    </source>
</evidence>
<dbReference type="InterPro" id="IPR002563">
    <property type="entry name" value="Flavin_Rdtase-like_dom"/>
</dbReference>
<reference evidence="3" key="1">
    <citation type="submission" date="2019-08" db="EMBL/GenBank/DDBJ databases">
        <authorList>
            <person name="Kucharzyk K."/>
            <person name="Murdoch R.W."/>
            <person name="Higgins S."/>
            <person name="Loffler F."/>
        </authorList>
    </citation>
    <scope>NUCLEOTIDE SEQUENCE</scope>
</reference>
<dbReference type="Pfam" id="PF01613">
    <property type="entry name" value="Flavin_Reduct"/>
    <property type="match status" value="1"/>
</dbReference>
<dbReference type="AlphaFoldDB" id="A0A645AE93"/>
<dbReference type="PANTHER" id="PTHR43567:SF5">
    <property type="entry name" value="HYPOTHETICAL CYTOSOLIC PROTEIN"/>
    <property type="match status" value="1"/>
</dbReference>
<dbReference type="SUPFAM" id="SSF50475">
    <property type="entry name" value="FMN-binding split barrel"/>
    <property type="match status" value="1"/>
</dbReference>
<organism evidence="3">
    <name type="scientific">bioreactor metagenome</name>
    <dbReference type="NCBI Taxonomy" id="1076179"/>
    <lineage>
        <taxon>unclassified sequences</taxon>
        <taxon>metagenomes</taxon>
        <taxon>ecological metagenomes</taxon>
    </lineage>
</organism>
<dbReference type="PANTHER" id="PTHR43567">
    <property type="entry name" value="FLAVOREDOXIN-RELATED-RELATED"/>
    <property type="match status" value="1"/>
</dbReference>
<gene>
    <name evidence="3" type="ORF">SDC9_98271</name>
</gene>
<evidence type="ECO:0000313" key="3">
    <source>
        <dbReference type="EMBL" id="MPM51522.1"/>
    </source>
</evidence>
<feature type="domain" description="Flavin reductase like" evidence="2">
    <location>
        <begin position="24"/>
        <end position="172"/>
    </location>
</feature>
<name>A0A645AE93_9ZZZZ</name>
<accession>A0A645AE93</accession>
<sequence>MNFKDISVYELQQNFFKEFDKNWALLCSGSTQKDFNVMTVSWGNVGILWNKPIATCFVRPHRHTFNFIDETDNFTLNFFSDEKYKSMLSLCGSQSGRDIDKIKESGLTSFYTLNSNMGFTEAQLILDCKVLYKDWLREDSFLQTDIISKNYPLKDFHKFFIGEILNAYQKNNL</sequence>
<comment type="similarity">
    <text evidence="1">Belongs to the flavoredoxin family.</text>
</comment>
<dbReference type="EMBL" id="VSSQ01013452">
    <property type="protein sequence ID" value="MPM51522.1"/>
    <property type="molecule type" value="Genomic_DNA"/>
</dbReference>
<dbReference type="GO" id="GO:0010181">
    <property type="term" value="F:FMN binding"/>
    <property type="evidence" value="ECO:0007669"/>
    <property type="project" value="InterPro"/>
</dbReference>
<dbReference type="InterPro" id="IPR052174">
    <property type="entry name" value="Flavoredoxin"/>
</dbReference>
<comment type="caution">
    <text evidence="3">The sequence shown here is derived from an EMBL/GenBank/DDBJ whole genome shotgun (WGS) entry which is preliminary data.</text>
</comment>
<evidence type="ECO:0000256" key="1">
    <source>
        <dbReference type="ARBA" id="ARBA00038054"/>
    </source>
</evidence>
<dbReference type="InterPro" id="IPR012349">
    <property type="entry name" value="Split_barrel_FMN-bd"/>
</dbReference>